<dbReference type="EMBL" id="LAZR01006057">
    <property type="protein sequence ID" value="KKM95062.1"/>
    <property type="molecule type" value="Genomic_DNA"/>
</dbReference>
<sequence length="64" mass="7649">MDQTPLIKYKTTTIQISQKTKKFLDDLKDQEQLSSYDAVIRVVLLNYKLYTEFCKEKDKKKDKT</sequence>
<dbReference type="AlphaFoldDB" id="A0A0F9PPF4"/>
<proteinExistence type="predicted"/>
<name>A0A0F9PPF4_9ZZZZ</name>
<accession>A0A0F9PPF4</accession>
<evidence type="ECO:0000313" key="1">
    <source>
        <dbReference type="EMBL" id="KKM95062.1"/>
    </source>
</evidence>
<organism evidence="1">
    <name type="scientific">marine sediment metagenome</name>
    <dbReference type="NCBI Taxonomy" id="412755"/>
    <lineage>
        <taxon>unclassified sequences</taxon>
        <taxon>metagenomes</taxon>
        <taxon>ecological metagenomes</taxon>
    </lineage>
</organism>
<evidence type="ECO:0008006" key="2">
    <source>
        <dbReference type="Google" id="ProtNLM"/>
    </source>
</evidence>
<protein>
    <recommendedName>
        <fullName evidence="2">Ribbon-helix-helix protein CopG domain-containing protein</fullName>
    </recommendedName>
</protein>
<gene>
    <name evidence="1" type="ORF">LCGC14_1192010</name>
</gene>
<reference evidence="1" key="1">
    <citation type="journal article" date="2015" name="Nature">
        <title>Complex archaea that bridge the gap between prokaryotes and eukaryotes.</title>
        <authorList>
            <person name="Spang A."/>
            <person name="Saw J.H."/>
            <person name="Jorgensen S.L."/>
            <person name="Zaremba-Niedzwiedzka K."/>
            <person name="Martijn J."/>
            <person name="Lind A.E."/>
            <person name="van Eijk R."/>
            <person name="Schleper C."/>
            <person name="Guy L."/>
            <person name="Ettema T.J."/>
        </authorList>
    </citation>
    <scope>NUCLEOTIDE SEQUENCE</scope>
</reference>
<comment type="caution">
    <text evidence="1">The sequence shown here is derived from an EMBL/GenBank/DDBJ whole genome shotgun (WGS) entry which is preliminary data.</text>
</comment>